<dbReference type="EMBL" id="CP065383">
    <property type="protein sequence ID" value="QPM67676.1"/>
    <property type="molecule type" value="Genomic_DNA"/>
</dbReference>
<gene>
    <name evidence="1" type="ORF">RT761_00888</name>
</gene>
<dbReference type="KEGG" id="alam:RT761_00888"/>
<reference evidence="1 2" key="1">
    <citation type="journal article" date="2021" name="Nat. Commun.">
        <title>Isolation of a member of the candidate phylum Atribacteria reveals a unique cell membrane structure.</title>
        <authorList>
            <person name="Taiki K."/>
            <person name="Nobu M.K."/>
            <person name="Kusada H."/>
            <person name="Meng X.-Y."/>
            <person name="Hosoki N."/>
            <person name="Uematsu K."/>
            <person name="Yoshioka H."/>
            <person name="Kamagata Y."/>
            <person name="Tamaki H."/>
        </authorList>
    </citation>
    <scope>NUCLEOTIDE SEQUENCE [LARGE SCALE GENOMIC DNA]</scope>
    <source>
        <strain evidence="1 2">RT761</strain>
    </source>
</reference>
<sequence>MEGYLWKTPYYINLTLFQSETLARSDLVLSMEDIYTIQAIGIKKKVVPLDRYHPQEMFKNLKNTNYFNDYNSFLKNRFGTSGANQRITVYLFWGIVEDK</sequence>
<dbReference type="Proteomes" id="UP000594463">
    <property type="component" value="Chromosome"/>
</dbReference>
<evidence type="ECO:0000313" key="1">
    <source>
        <dbReference type="EMBL" id="QPM67676.1"/>
    </source>
</evidence>
<protein>
    <submittedName>
        <fullName evidence="1">Uncharacterized protein</fullName>
    </submittedName>
</protein>
<dbReference type="RefSeq" id="WP_218112865.1">
    <property type="nucleotide sequence ID" value="NZ_CP065383.1"/>
</dbReference>
<accession>A0A7T1AKP0</accession>
<evidence type="ECO:0000313" key="2">
    <source>
        <dbReference type="Proteomes" id="UP000594463"/>
    </source>
</evidence>
<keyword evidence="2" id="KW-1185">Reference proteome</keyword>
<dbReference type="AlphaFoldDB" id="A0A7T1AKP0"/>
<organism evidence="1 2">
    <name type="scientific">Atribacter laminatus</name>
    <dbReference type="NCBI Taxonomy" id="2847778"/>
    <lineage>
        <taxon>Bacteria</taxon>
        <taxon>Pseudomonadati</taxon>
        <taxon>Atribacterota</taxon>
        <taxon>Atribacteria</taxon>
        <taxon>Atribacterales</taxon>
        <taxon>Atribacteraceae</taxon>
        <taxon>Atribacter</taxon>
    </lineage>
</organism>
<name>A0A7T1AKP0_ATRLM</name>
<proteinExistence type="predicted"/>